<evidence type="ECO:0000256" key="1">
    <source>
        <dbReference type="ARBA" id="ARBA00004167"/>
    </source>
</evidence>
<dbReference type="InterPro" id="IPR003812">
    <property type="entry name" value="Fido"/>
</dbReference>
<comment type="caution">
    <text evidence="11">The sequence shown here is derived from an EMBL/GenBank/DDBJ whole genome shotgun (WGS) entry which is preliminary data.</text>
</comment>
<comment type="subcellular location">
    <subcellularLocation>
        <location evidence="1">Membrane</location>
        <topology evidence="1">Single-pass membrane protein</topology>
    </subcellularLocation>
</comment>
<evidence type="ECO:0000313" key="12">
    <source>
        <dbReference type="Proteomes" id="UP000434223"/>
    </source>
</evidence>
<keyword evidence="8" id="KW-0472">Membrane</keyword>
<evidence type="ECO:0000256" key="9">
    <source>
        <dbReference type="SAM" id="MobiDB-lite"/>
    </source>
</evidence>
<dbReference type="GO" id="GO:0005524">
    <property type="term" value="F:ATP binding"/>
    <property type="evidence" value="ECO:0007669"/>
    <property type="project" value="UniProtKB-KW"/>
</dbReference>
<keyword evidence="4" id="KW-0547">Nucleotide-binding</keyword>
<evidence type="ECO:0000256" key="5">
    <source>
        <dbReference type="ARBA" id="ARBA00022803"/>
    </source>
</evidence>
<dbReference type="EMBL" id="WNME01000005">
    <property type="protein sequence ID" value="MUB63307.1"/>
    <property type="molecule type" value="Genomic_DNA"/>
</dbReference>
<dbReference type="Pfam" id="PF02661">
    <property type="entry name" value="Fic"/>
    <property type="match status" value="1"/>
</dbReference>
<dbReference type="SUPFAM" id="SSF140931">
    <property type="entry name" value="Fic-like"/>
    <property type="match status" value="1"/>
</dbReference>
<gene>
    <name evidence="11" type="ORF">GNE07_09565</name>
</gene>
<sequence>MCPEEVIIMTPLKELLQKADQLKTGRQQDIAITEETIRELHRTAAAESGSTPSDSYRTGMPADADSGYQPPQPEDVPRLTGHLADQIRSSKSSLHPIELAAMAGKRLIDIQPFDRGNEETAFLLMNLILASAGYCPVTVGIERREAYRQALSASGKEYDMEPFTRLIAGWILERAKT</sequence>
<evidence type="ECO:0000313" key="11">
    <source>
        <dbReference type="EMBL" id="MUB63307.1"/>
    </source>
</evidence>
<dbReference type="Proteomes" id="UP000434223">
    <property type="component" value="Unassembled WGS sequence"/>
</dbReference>
<name>A0AAW9WEE4_9FIRM</name>
<dbReference type="Gene3D" id="1.10.3290.10">
    <property type="entry name" value="Fido-like domain"/>
    <property type="match status" value="1"/>
</dbReference>
<organism evidence="11 12">
    <name type="scientific">Hungatella hathewayi</name>
    <dbReference type="NCBI Taxonomy" id="154046"/>
    <lineage>
        <taxon>Bacteria</taxon>
        <taxon>Bacillati</taxon>
        <taxon>Bacillota</taxon>
        <taxon>Clostridia</taxon>
        <taxon>Lachnospirales</taxon>
        <taxon>Lachnospiraceae</taxon>
        <taxon>Hungatella</taxon>
    </lineage>
</organism>
<proteinExistence type="predicted"/>
<dbReference type="PANTHER" id="PTHR13504">
    <property type="entry name" value="FIDO DOMAIN-CONTAINING PROTEIN DDB_G0283145"/>
    <property type="match status" value="1"/>
</dbReference>
<evidence type="ECO:0000256" key="7">
    <source>
        <dbReference type="ARBA" id="ARBA00022989"/>
    </source>
</evidence>
<dbReference type="InterPro" id="IPR040198">
    <property type="entry name" value="Fido_containing"/>
</dbReference>
<evidence type="ECO:0000256" key="6">
    <source>
        <dbReference type="ARBA" id="ARBA00022840"/>
    </source>
</evidence>
<dbReference type="AlphaFoldDB" id="A0AAW9WEE4"/>
<accession>A0AAW9WEE4</accession>
<protein>
    <submittedName>
        <fullName evidence="11">Cell filamentation protein Fic</fullName>
    </submittedName>
</protein>
<dbReference type="InterPro" id="IPR036597">
    <property type="entry name" value="Fido-like_dom_sf"/>
</dbReference>
<keyword evidence="2" id="KW-0812">Transmembrane</keyword>
<keyword evidence="7" id="KW-1133">Transmembrane helix</keyword>
<evidence type="ECO:0000256" key="3">
    <source>
        <dbReference type="ARBA" id="ARBA00022737"/>
    </source>
</evidence>
<keyword evidence="6" id="KW-0067">ATP-binding</keyword>
<keyword evidence="5" id="KW-0802">TPR repeat</keyword>
<evidence type="ECO:0000256" key="8">
    <source>
        <dbReference type="ARBA" id="ARBA00023136"/>
    </source>
</evidence>
<reference evidence="11 12" key="1">
    <citation type="submission" date="2019-09" db="EMBL/GenBank/DDBJ databases">
        <title>Draft genome sequencing of Hungatella hathewayi 123Y-2.</title>
        <authorList>
            <person name="Lv Q."/>
            <person name="Li S."/>
        </authorList>
    </citation>
    <scope>NUCLEOTIDE SEQUENCE [LARGE SCALE GENOMIC DNA]</scope>
    <source>
        <strain evidence="11 12">123Y-2</strain>
    </source>
</reference>
<dbReference type="GO" id="GO:0016020">
    <property type="term" value="C:membrane"/>
    <property type="evidence" value="ECO:0007669"/>
    <property type="project" value="UniProtKB-SubCell"/>
</dbReference>
<evidence type="ECO:0000256" key="2">
    <source>
        <dbReference type="ARBA" id="ARBA00022692"/>
    </source>
</evidence>
<keyword evidence="3" id="KW-0677">Repeat</keyword>
<evidence type="ECO:0000259" key="10">
    <source>
        <dbReference type="PROSITE" id="PS51459"/>
    </source>
</evidence>
<feature type="region of interest" description="Disordered" evidence="9">
    <location>
        <begin position="42"/>
        <end position="73"/>
    </location>
</feature>
<evidence type="ECO:0000256" key="4">
    <source>
        <dbReference type="ARBA" id="ARBA00022741"/>
    </source>
</evidence>
<feature type="domain" description="Fido" evidence="10">
    <location>
        <begin position="32"/>
        <end position="169"/>
    </location>
</feature>
<dbReference type="PROSITE" id="PS51459">
    <property type="entry name" value="FIDO"/>
    <property type="match status" value="1"/>
</dbReference>
<dbReference type="PANTHER" id="PTHR13504:SF34">
    <property type="entry name" value="PROTEIN ADENYLYLTRANSFERASE FICD"/>
    <property type="match status" value="1"/>
</dbReference>